<dbReference type="InterPro" id="IPR036390">
    <property type="entry name" value="WH_DNA-bd_sf"/>
</dbReference>
<dbReference type="InterPro" id="IPR041614">
    <property type="entry name" value="DprA_WH"/>
</dbReference>
<dbReference type="SUPFAM" id="SSF46785">
    <property type="entry name" value="Winged helix' DNA-binding domain"/>
    <property type="match status" value="1"/>
</dbReference>
<dbReference type="Proteomes" id="UP000293865">
    <property type="component" value="Unassembled WGS sequence"/>
</dbReference>
<dbReference type="AlphaFoldDB" id="A0A4Q2L280"/>
<evidence type="ECO:0000313" key="3">
    <source>
        <dbReference type="Proteomes" id="UP000293865"/>
    </source>
</evidence>
<name>A0A4Q2L280_9MICO</name>
<comment type="caution">
    <text evidence="2">The sequence shown here is derived from an EMBL/GenBank/DDBJ whole genome shotgun (WGS) entry which is preliminary data.</text>
</comment>
<dbReference type="Pfam" id="PF17782">
    <property type="entry name" value="WHD_DprA"/>
    <property type="match status" value="1"/>
</dbReference>
<feature type="domain" description="DprA winged helix" evidence="1">
    <location>
        <begin position="18"/>
        <end position="72"/>
    </location>
</feature>
<dbReference type="EMBL" id="SDPN01000015">
    <property type="protein sequence ID" value="RXZ70503.1"/>
    <property type="molecule type" value="Genomic_DNA"/>
</dbReference>
<feature type="non-terminal residue" evidence="2">
    <location>
        <position position="1"/>
    </location>
</feature>
<accession>A0A4Q2L280</accession>
<evidence type="ECO:0000259" key="1">
    <source>
        <dbReference type="Pfam" id="PF17782"/>
    </source>
</evidence>
<sequence length="80" mass="7933">AAAGAPAGTSAGGGRRYAAAASPDAVRVLDALSVRSPRSLGEVAKRCGMAATAVMSVLGALEAEGVAVRHSEGWRRARAT</sequence>
<dbReference type="InterPro" id="IPR036388">
    <property type="entry name" value="WH-like_DNA-bd_sf"/>
</dbReference>
<keyword evidence="3" id="KW-1185">Reference proteome</keyword>
<reference evidence="2 3" key="1">
    <citation type="submission" date="2019-01" db="EMBL/GenBank/DDBJ databases">
        <title>Agromyces.</title>
        <authorList>
            <person name="Li J."/>
        </authorList>
    </citation>
    <scope>NUCLEOTIDE SEQUENCE [LARGE SCALE GENOMIC DNA]</scope>
    <source>
        <strain evidence="2 3">DSM 15934</strain>
    </source>
</reference>
<protein>
    <submittedName>
        <fullName evidence="2">DNA processing protein DprA</fullName>
    </submittedName>
</protein>
<dbReference type="Gene3D" id="1.10.10.10">
    <property type="entry name" value="Winged helix-like DNA-binding domain superfamily/Winged helix DNA-binding domain"/>
    <property type="match status" value="1"/>
</dbReference>
<proteinExistence type="predicted"/>
<gene>
    <name evidence="2" type="ORF">ESP51_10130</name>
</gene>
<dbReference type="RefSeq" id="WP_164990477.1">
    <property type="nucleotide sequence ID" value="NZ_SDPN01000015.1"/>
</dbReference>
<evidence type="ECO:0000313" key="2">
    <source>
        <dbReference type="EMBL" id="RXZ70503.1"/>
    </source>
</evidence>
<organism evidence="2 3">
    <name type="scientific">Agromyces albus</name>
    <dbReference type="NCBI Taxonomy" id="205332"/>
    <lineage>
        <taxon>Bacteria</taxon>
        <taxon>Bacillati</taxon>
        <taxon>Actinomycetota</taxon>
        <taxon>Actinomycetes</taxon>
        <taxon>Micrococcales</taxon>
        <taxon>Microbacteriaceae</taxon>
        <taxon>Agromyces</taxon>
    </lineage>
</organism>